<feature type="transmembrane region" description="Helical" evidence="7">
    <location>
        <begin position="358"/>
        <end position="381"/>
    </location>
</feature>
<protein>
    <submittedName>
        <fullName evidence="9">RND superfamily putative drug exporter</fullName>
    </submittedName>
</protein>
<dbReference type="PANTHER" id="PTHR33406:SF11">
    <property type="entry name" value="MEMBRANE PROTEIN SCO6666-RELATED"/>
    <property type="match status" value="1"/>
</dbReference>
<evidence type="ECO:0000256" key="4">
    <source>
        <dbReference type="ARBA" id="ARBA00022692"/>
    </source>
</evidence>
<evidence type="ECO:0000313" key="9">
    <source>
        <dbReference type="EMBL" id="MBP1081241.1"/>
    </source>
</evidence>
<dbReference type="InterPro" id="IPR004869">
    <property type="entry name" value="MMPL_dom"/>
</dbReference>
<feature type="transmembrane region" description="Helical" evidence="7">
    <location>
        <begin position="402"/>
        <end position="422"/>
    </location>
</feature>
<evidence type="ECO:0000313" key="10">
    <source>
        <dbReference type="Proteomes" id="UP000674416"/>
    </source>
</evidence>
<dbReference type="SUPFAM" id="SSF82866">
    <property type="entry name" value="Multidrug efflux transporter AcrB transmembrane domain"/>
    <property type="match status" value="2"/>
</dbReference>
<feature type="domain" description="Membrane transport protein MMPL" evidence="8">
    <location>
        <begin position="8"/>
        <end position="122"/>
    </location>
</feature>
<dbReference type="Proteomes" id="UP000674416">
    <property type="component" value="Unassembled WGS sequence"/>
</dbReference>
<evidence type="ECO:0000256" key="7">
    <source>
        <dbReference type="SAM" id="Phobius"/>
    </source>
</evidence>
<dbReference type="Pfam" id="PF03176">
    <property type="entry name" value="MMPL"/>
    <property type="match status" value="2"/>
</dbReference>
<keyword evidence="5 7" id="KW-1133">Transmembrane helix</keyword>
<keyword evidence="4 7" id="KW-0812">Transmembrane</keyword>
<keyword evidence="6 7" id="KW-0472">Membrane</keyword>
<evidence type="ECO:0000256" key="6">
    <source>
        <dbReference type="ARBA" id="ARBA00023136"/>
    </source>
</evidence>
<gene>
    <name evidence="9" type="ORF">JOC74_001734</name>
</gene>
<evidence type="ECO:0000256" key="3">
    <source>
        <dbReference type="ARBA" id="ARBA00022475"/>
    </source>
</evidence>
<reference evidence="9 10" key="1">
    <citation type="submission" date="2021-01" db="EMBL/GenBank/DDBJ databases">
        <title>Genomic Encyclopedia of Type Strains, Phase IV (KMG-IV): sequencing the most valuable type-strain genomes for metagenomic binning, comparative biology and taxonomic classification.</title>
        <authorList>
            <person name="Goeker M."/>
        </authorList>
    </citation>
    <scope>NUCLEOTIDE SEQUENCE [LARGE SCALE GENOMIC DNA]</scope>
    <source>
        <strain evidence="9 10">DSM 103394</strain>
    </source>
</reference>
<feature type="transmembrane region" description="Helical" evidence="7">
    <location>
        <begin position="61"/>
        <end position="87"/>
    </location>
</feature>
<feature type="transmembrane region" description="Helical" evidence="7">
    <location>
        <begin position="36"/>
        <end position="55"/>
    </location>
</feature>
<feature type="domain" description="Membrane transport protein MMPL" evidence="8">
    <location>
        <begin position="265"/>
        <end position="467"/>
    </location>
</feature>
<evidence type="ECO:0000256" key="2">
    <source>
        <dbReference type="ARBA" id="ARBA00010157"/>
    </source>
</evidence>
<comment type="similarity">
    <text evidence="2">Belongs to the resistance-nodulation-cell division (RND) (TC 2.A.6) family. MmpL subfamily.</text>
</comment>
<organism evidence="9 10">
    <name type="scientific">Bacillus capparidis</name>
    <dbReference type="NCBI Taxonomy" id="1840411"/>
    <lineage>
        <taxon>Bacteria</taxon>
        <taxon>Bacillati</taxon>
        <taxon>Bacillota</taxon>
        <taxon>Bacilli</taxon>
        <taxon>Bacillales</taxon>
        <taxon>Bacillaceae</taxon>
        <taxon>Bacillus</taxon>
    </lineage>
</organism>
<evidence type="ECO:0000256" key="5">
    <source>
        <dbReference type="ARBA" id="ARBA00022989"/>
    </source>
</evidence>
<proteinExistence type="inferred from homology"/>
<feature type="transmembrane region" description="Helical" evidence="7">
    <location>
        <begin position="320"/>
        <end position="338"/>
    </location>
</feature>
<accession>A0ABS4CUP2</accession>
<comment type="caution">
    <text evidence="9">The sequence shown here is derived from an EMBL/GenBank/DDBJ whole genome shotgun (WGS) entry which is preliminary data.</text>
</comment>
<dbReference type="Gene3D" id="1.20.1640.10">
    <property type="entry name" value="Multidrug efflux transporter AcrB transmembrane domain"/>
    <property type="match status" value="2"/>
</dbReference>
<sequence>MELITACLSRFREELASGKNPFDAVVRTVETAGRTVIFSGVTVAVSTAVLLVFPFPFLQSFAYTGVLIVASGIVGAVLILPAFLSVLGHHAVRRGRQVNSFPVTSKGLWYRSAKAVIRRPFLVGGAALALLLILGSPIAGLQFGLPDDRTLPEEASSRIVQEQKRNGFPAEETDAIQIVVPSLESPEEKLDEIKNYASELSLASGIMQVDSLAGSFVDGQQILQPGENHERFSGDEEGTWLSVVPSAQNLETDAAKLIGDIRELSAPFDVLVGGYPADMTDFREALLERLPIAAVLIFLITFVILFLMSGSLLLPLKATVLNVLSLAIMFGALVWVFQEGNLSEWLNFTSTGTIEPSIPILMFCIAYGLSMDYEVFILSRIKEEYDRTGNLDESVAIGIQRSGPLVTAAAAILAFTFAAYAFGDVVFLKMLGVGMTLAVLVDATLIRGVLVPAFMKLAGSANWWAPKAFRRFYERYGISEGEPVTDSVPTKPKVIDR</sequence>
<keyword evidence="3" id="KW-1003">Cell membrane</keyword>
<keyword evidence="10" id="KW-1185">Reference proteome</keyword>
<evidence type="ECO:0000256" key="1">
    <source>
        <dbReference type="ARBA" id="ARBA00004651"/>
    </source>
</evidence>
<dbReference type="PANTHER" id="PTHR33406">
    <property type="entry name" value="MEMBRANE PROTEIN MJ1562-RELATED"/>
    <property type="match status" value="1"/>
</dbReference>
<name>A0ABS4CUP2_9BACI</name>
<comment type="subcellular location">
    <subcellularLocation>
        <location evidence="1">Cell membrane</location>
        <topology evidence="1">Multi-pass membrane protein</topology>
    </subcellularLocation>
</comment>
<evidence type="ECO:0000259" key="8">
    <source>
        <dbReference type="Pfam" id="PF03176"/>
    </source>
</evidence>
<dbReference type="EMBL" id="JAFDST010000002">
    <property type="protein sequence ID" value="MBP1081241.1"/>
    <property type="molecule type" value="Genomic_DNA"/>
</dbReference>
<feature type="transmembrane region" description="Helical" evidence="7">
    <location>
        <begin position="121"/>
        <end position="143"/>
    </location>
</feature>
<feature type="transmembrane region" description="Helical" evidence="7">
    <location>
        <begin position="290"/>
        <end position="308"/>
    </location>
</feature>
<dbReference type="InterPro" id="IPR050545">
    <property type="entry name" value="Mycobact_MmpL"/>
</dbReference>